<feature type="non-terminal residue" evidence="2">
    <location>
        <position position="244"/>
    </location>
</feature>
<dbReference type="Pfam" id="PF15375">
    <property type="entry name" value="FSAF1"/>
    <property type="match status" value="1"/>
</dbReference>
<evidence type="ECO:0000313" key="3">
    <source>
        <dbReference type="Proteomes" id="UP001280581"/>
    </source>
</evidence>
<dbReference type="AlphaFoldDB" id="A0AAN6LSU7"/>
<dbReference type="PANTHER" id="PTHR28096">
    <property type="entry name" value="PROTEIN FAF1"/>
    <property type="match status" value="1"/>
</dbReference>
<gene>
    <name evidence="2" type="ORF">GRF29_161g378028</name>
</gene>
<feature type="compositionally biased region" description="Polar residues" evidence="1">
    <location>
        <begin position="163"/>
        <end position="177"/>
    </location>
</feature>
<dbReference type="InterPro" id="IPR027973">
    <property type="entry name" value="FSAF1-like"/>
</dbReference>
<feature type="region of interest" description="Disordered" evidence="1">
    <location>
        <begin position="51"/>
        <end position="188"/>
    </location>
</feature>
<accession>A0AAN6LSU7</accession>
<reference evidence="2 3" key="1">
    <citation type="submission" date="2021-02" db="EMBL/GenBank/DDBJ databases">
        <title>Genome assembly of Pseudopithomyces chartarum.</title>
        <authorList>
            <person name="Jauregui R."/>
            <person name="Singh J."/>
            <person name="Voisey C."/>
        </authorList>
    </citation>
    <scope>NUCLEOTIDE SEQUENCE [LARGE SCALE GENOMIC DNA]</scope>
    <source>
        <strain evidence="2 3">AGR01</strain>
    </source>
</reference>
<evidence type="ECO:0000256" key="1">
    <source>
        <dbReference type="SAM" id="MobiDB-lite"/>
    </source>
</evidence>
<dbReference type="EMBL" id="WVTA01000014">
    <property type="protein sequence ID" value="KAK3202155.1"/>
    <property type="molecule type" value="Genomic_DNA"/>
</dbReference>
<feature type="compositionally biased region" description="Basic residues" evidence="1">
    <location>
        <begin position="1"/>
        <end position="11"/>
    </location>
</feature>
<dbReference type="PANTHER" id="PTHR28096:SF1">
    <property type="entry name" value="PROTEIN FAF1"/>
    <property type="match status" value="1"/>
</dbReference>
<sequence>MAPKLGKRKRITREELQQSSRESSPLSESQTSDREDMQALFRKAFEAKFAPLDIEPVQKMQKIEEPEEEPEEEESDWSGIDSEDETDAPDAVQVFDYATTHQPSARASKSEMRKFMSAKPPTLSSSTTAKSAPKPKKSKEDDTVEAAHMKNDLELQKLLRESTLLSANAPTYSTRTGGNREASDMRHKLTDLQIQSLGAKKSIFAQKSMPMSHRKGINAKTKMRDEKRRSEAKENGITLEKEKK</sequence>
<proteinExistence type="predicted"/>
<organism evidence="2 3">
    <name type="scientific">Pseudopithomyces chartarum</name>
    <dbReference type="NCBI Taxonomy" id="1892770"/>
    <lineage>
        <taxon>Eukaryota</taxon>
        <taxon>Fungi</taxon>
        <taxon>Dikarya</taxon>
        <taxon>Ascomycota</taxon>
        <taxon>Pezizomycotina</taxon>
        <taxon>Dothideomycetes</taxon>
        <taxon>Pleosporomycetidae</taxon>
        <taxon>Pleosporales</taxon>
        <taxon>Massarineae</taxon>
        <taxon>Didymosphaeriaceae</taxon>
        <taxon>Pseudopithomyces</taxon>
    </lineage>
</organism>
<feature type="compositionally biased region" description="Low complexity" evidence="1">
    <location>
        <begin position="117"/>
        <end position="132"/>
    </location>
</feature>
<feature type="compositionally biased region" description="Basic and acidic residues" evidence="1">
    <location>
        <begin position="222"/>
        <end position="244"/>
    </location>
</feature>
<feature type="compositionally biased region" description="Acidic residues" evidence="1">
    <location>
        <begin position="65"/>
        <end position="88"/>
    </location>
</feature>
<feature type="compositionally biased region" description="Basic and acidic residues" evidence="1">
    <location>
        <begin position="138"/>
        <end position="160"/>
    </location>
</feature>
<comment type="caution">
    <text evidence="2">The sequence shown here is derived from an EMBL/GenBank/DDBJ whole genome shotgun (WGS) entry which is preliminary data.</text>
</comment>
<feature type="compositionally biased region" description="Low complexity" evidence="1">
    <location>
        <begin position="17"/>
        <end position="30"/>
    </location>
</feature>
<feature type="region of interest" description="Disordered" evidence="1">
    <location>
        <begin position="1"/>
        <end position="39"/>
    </location>
</feature>
<dbReference type="Proteomes" id="UP001280581">
    <property type="component" value="Unassembled WGS sequence"/>
</dbReference>
<dbReference type="GO" id="GO:0005730">
    <property type="term" value="C:nucleolus"/>
    <property type="evidence" value="ECO:0007669"/>
    <property type="project" value="TreeGrafter"/>
</dbReference>
<name>A0AAN6LSU7_9PLEO</name>
<protein>
    <submittedName>
        <fullName evidence="2">Uncharacterized protein</fullName>
    </submittedName>
</protein>
<dbReference type="InterPro" id="IPR053030">
    <property type="entry name" value="Ribosomal_biogenesis_FAF1-like"/>
</dbReference>
<keyword evidence="3" id="KW-1185">Reference proteome</keyword>
<feature type="region of interest" description="Disordered" evidence="1">
    <location>
        <begin position="202"/>
        <end position="244"/>
    </location>
</feature>
<dbReference type="GO" id="GO:0000462">
    <property type="term" value="P:maturation of SSU-rRNA from tricistronic rRNA transcript (SSU-rRNA, 5.8S rRNA, LSU-rRNA)"/>
    <property type="evidence" value="ECO:0007669"/>
    <property type="project" value="TreeGrafter"/>
</dbReference>
<evidence type="ECO:0000313" key="2">
    <source>
        <dbReference type="EMBL" id="KAK3202155.1"/>
    </source>
</evidence>